<comment type="caution">
    <text evidence="11">The sequence shown here is derived from an EMBL/GenBank/DDBJ whole genome shotgun (WGS) entry which is preliminary data.</text>
</comment>
<dbReference type="NCBIfam" id="TIGR00546">
    <property type="entry name" value="lnt"/>
    <property type="match status" value="1"/>
</dbReference>
<feature type="domain" description="CN hydrolase" evidence="10">
    <location>
        <begin position="224"/>
        <end position="484"/>
    </location>
</feature>
<accession>A0A4U1L7J3</accession>
<reference evidence="11 12" key="1">
    <citation type="submission" date="2019-04" db="EMBL/GenBank/DDBJ databases">
        <authorList>
            <person name="Yang Y."/>
            <person name="Wei D."/>
        </authorList>
    </citation>
    <scope>NUCLEOTIDE SEQUENCE [LARGE SCALE GENOMIC DNA]</scope>
    <source>
        <strain evidence="11 12">L-1-4w-11</strain>
    </source>
</reference>
<dbReference type="InterPro" id="IPR036526">
    <property type="entry name" value="C-N_Hydrolase_sf"/>
</dbReference>
<dbReference type="HAMAP" id="MF_01148">
    <property type="entry name" value="Lnt"/>
    <property type="match status" value="1"/>
</dbReference>
<evidence type="ECO:0000256" key="4">
    <source>
        <dbReference type="ARBA" id="ARBA00022679"/>
    </source>
</evidence>
<dbReference type="PROSITE" id="PS50263">
    <property type="entry name" value="CN_HYDROLASE"/>
    <property type="match status" value="1"/>
</dbReference>
<dbReference type="GO" id="GO:0042158">
    <property type="term" value="P:lipoprotein biosynthetic process"/>
    <property type="evidence" value="ECO:0007669"/>
    <property type="project" value="UniProtKB-UniRule"/>
</dbReference>
<evidence type="ECO:0000256" key="2">
    <source>
        <dbReference type="ARBA" id="ARBA00010065"/>
    </source>
</evidence>
<evidence type="ECO:0000256" key="3">
    <source>
        <dbReference type="ARBA" id="ARBA00022475"/>
    </source>
</evidence>
<dbReference type="PANTHER" id="PTHR38686">
    <property type="entry name" value="APOLIPOPROTEIN N-ACYLTRANSFERASE"/>
    <property type="match status" value="1"/>
</dbReference>
<evidence type="ECO:0000313" key="12">
    <source>
        <dbReference type="Proteomes" id="UP000309138"/>
    </source>
</evidence>
<dbReference type="Pfam" id="PF00795">
    <property type="entry name" value="CN_hydrolase"/>
    <property type="match status" value="1"/>
</dbReference>
<dbReference type="GO" id="GO:0016410">
    <property type="term" value="F:N-acyltransferase activity"/>
    <property type="evidence" value="ECO:0007669"/>
    <property type="project" value="UniProtKB-UniRule"/>
</dbReference>
<dbReference type="Pfam" id="PF20154">
    <property type="entry name" value="LNT_N"/>
    <property type="match status" value="1"/>
</dbReference>
<evidence type="ECO:0000313" key="11">
    <source>
        <dbReference type="EMBL" id="TKD52335.1"/>
    </source>
</evidence>
<dbReference type="PANTHER" id="PTHR38686:SF1">
    <property type="entry name" value="APOLIPOPROTEIN N-ACYLTRANSFERASE"/>
    <property type="match status" value="1"/>
</dbReference>
<evidence type="ECO:0000256" key="7">
    <source>
        <dbReference type="ARBA" id="ARBA00023136"/>
    </source>
</evidence>
<keyword evidence="11" id="KW-0449">Lipoprotein</keyword>
<comment type="similarity">
    <text evidence="2 9">Belongs to the CN hydrolase family. Apolipoprotein N-acyltransferase subfamily.</text>
</comment>
<dbReference type="AlphaFoldDB" id="A0A4U1L7J3"/>
<dbReference type="GO" id="GO:0005886">
    <property type="term" value="C:plasma membrane"/>
    <property type="evidence" value="ECO:0007669"/>
    <property type="project" value="UniProtKB-SubCell"/>
</dbReference>
<evidence type="ECO:0000256" key="9">
    <source>
        <dbReference type="HAMAP-Rule" id="MF_01148"/>
    </source>
</evidence>
<proteinExistence type="inferred from homology"/>
<evidence type="ECO:0000259" key="10">
    <source>
        <dbReference type="PROSITE" id="PS50263"/>
    </source>
</evidence>
<dbReference type="OrthoDB" id="9804277at2"/>
<feature type="transmembrane region" description="Helical" evidence="9">
    <location>
        <begin position="155"/>
        <end position="182"/>
    </location>
</feature>
<keyword evidence="8 9" id="KW-0012">Acyltransferase</keyword>
<feature type="transmembrane region" description="Helical" evidence="9">
    <location>
        <begin position="490"/>
        <end position="509"/>
    </location>
</feature>
<evidence type="ECO:0000256" key="8">
    <source>
        <dbReference type="ARBA" id="ARBA00023315"/>
    </source>
</evidence>
<evidence type="ECO:0000256" key="1">
    <source>
        <dbReference type="ARBA" id="ARBA00004651"/>
    </source>
</evidence>
<feature type="transmembrane region" description="Helical" evidence="9">
    <location>
        <begin position="76"/>
        <end position="103"/>
    </location>
</feature>
<dbReference type="SUPFAM" id="SSF56317">
    <property type="entry name" value="Carbon-nitrogen hydrolase"/>
    <property type="match status" value="1"/>
</dbReference>
<dbReference type="Proteomes" id="UP000309138">
    <property type="component" value="Unassembled WGS sequence"/>
</dbReference>
<evidence type="ECO:0000256" key="5">
    <source>
        <dbReference type="ARBA" id="ARBA00022692"/>
    </source>
</evidence>
<comment type="caution">
    <text evidence="9">Lacks conserved residue(s) required for the propagation of feature annotation.</text>
</comment>
<feature type="transmembrane region" description="Helical" evidence="9">
    <location>
        <begin position="115"/>
        <end position="135"/>
    </location>
</feature>
<dbReference type="InterPro" id="IPR003010">
    <property type="entry name" value="C-N_Hydrolase"/>
</dbReference>
<dbReference type="InterPro" id="IPR045378">
    <property type="entry name" value="LNT_N"/>
</dbReference>
<dbReference type="UniPathway" id="UPA00666"/>
<keyword evidence="12" id="KW-1185">Reference proteome</keyword>
<comment type="subcellular location">
    <subcellularLocation>
        <location evidence="1 9">Cell membrane</location>
        <topology evidence="1 9">Multi-pass membrane protein</topology>
    </subcellularLocation>
</comment>
<keyword evidence="5 9" id="KW-0812">Transmembrane</keyword>
<dbReference type="Gene3D" id="3.60.110.10">
    <property type="entry name" value="Carbon-nitrogen hydrolase"/>
    <property type="match status" value="1"/>
</dbReference>
<protein>
    <recommendedName>
        <fullName evidence="9">Apolipoprotein N-acyltransferase</fullName>
        <shortName evidence="9">ALP N-acyltransferase</shortName>
        <ecNumber evidence="9">2.3.1.269</ecNumber>
    </recommendedName>
</protein>
<name>A0A4U1L7J3_9SPHN</name>
<feature type="transmembrane region" description="Helical" evidence="9">
    <location>
        <begin position="189"/>
        <end position="207"/>
    </location>
</feature>
<dbReference type="EC" id="2.3.1.269" evidence="9"/>
<comment type="function">
    <text evidence="9">Catalyzes the phospholipid dependent N-acylation of the N-terminal cysteine of apolipoprotein, the last step in lipoprotein maturation.</text>
</comment>
<sequence>MALILIGAAAACGFAPLELWLLTVLGLAWLAWSAHQAASLRGALLRGWWWGLGHFTINNNWIQHAFDFQDKMPPVLGYFAVVLLAVYLAVYPAIAAGLAWRLASPRAAGDASTPPGGAFALVFGAAWIASEWLRATMFTGYAWNPVGVVWLPVPGVSWLAAWIGTYALSGLTALAGAALIVARFGGRRLALGVWAVLSLAAVAGLFVRDATITATNDTPRVRVVQPNIGQEAVRSEDYDARVLGTLAMLSGTPQPFPRLVVWPEGAVNYFIEPGYPERFYWKGDPQLIRQRIAAALGPRDQALVGGNALAFDAAGEVSGIGNSIFRVGPDATLGARRYDKAHLVPYGEYLPMAWILEPLGLRRLVQGEVDFVPGPGPQSLGVPGFGRIGMQVCYEIIFSGETVDRADRPDMLFNPSNDAWFGTWGPPQHLAQARMRAIEEGLPILRSTPTGISAVIDARGRLLASVPHETAGAAETVMPPPLPPTPFSRIGNLAALLVALVMLAGAVAIRRRAR</sequence>
<organism evidence="11 12">
    <name type="scientific">Sphingomonas baiyangensis</name>
    <dbReference type="NCBI Taxonomy" id="2572576"/>
    <lineage>
        <taxon>Bacteria</taxon>
        <taxon>Pseudomonadati</taxon>
        <taxon>Pseudomonadota</taxon>
        <taxon>Alphaproteobacteria</taxon>
        <taxon>Sphingomonadales</taxon>
        <taxon>Sphingomonadaceae</taxon>
        <taxon>Sphingomonas</taxon>
    </lineage>
</organism>
<gene>
    <name evidence="9 11" type="primary">lnt</name>
    <name evidence="11" type="ORF">FBR43_14925</name>
</gene>
<keyword evidence="7 9" id="KW-0472">Membrane</keyword>
<comment type="catalytic activity">
    <reaction evidence="9">
        <text>N-terminal S-1,2-diacyl-sn-glyceryl-L-cysteinyl-[lipoprotein] + a glycerophospholipid = N-acyl-S-1,2-diacyl-sn-glyceryl-L-cysteinyl-[lipoprotein] + a 2-acyl-sn-glycero-3-phospholipid + H(+)</text>
        <dbReference type="Rhea" id="RHEA:48228"/>
        <dbReference type="Rhea" id="RHEA-COMP:14681"/>
        <dbReference type="Rhea" id="RHEA-COMP:14684"/>
        <dbReference type="ChEBI" id="CHEBI:15378"/>
        <dbReference type="ChEBI" id="CHEBI:136912"/>
        <dbReference type="ChEBI" id="CHEBI:140656"/>
        <dbReference type="ChEBI" id="CHEBI:140657"/>
        <dbReference type="ChEBI" id="CHEBI:140660"/>
        <dbReference type="EC" id="2.3.1.269"/>
    </reaction>
</comment>
<keyword evidence="4 9" id="KW-0808">Transferase</keyword>
<keyword evidence="6 9" id="KW-1133">Transmembrane helix</keyword>
<evidence type="ECO:0000256" key="6">
    <source>
        <dbReference type="ARBA" id="ARBA00022989"/>
    </source>
</evidence>
<dbReference type="EMBL" id="SWKR01000002">
    <property type="protein sequence ID" value="TKD52335.1"/>
    <property type="molecule type" value="Genomic_DNA"/>
</dbReference>
<dbReference type="CDD" id="cd07571">
    <property type="entry name" value="ALP_N-acyl_transferase"/>
    <property type="match status" value="1"/>
</dbReference>
<comment type="pathway">
    <text evidence="9">Protein modification; lipoprotein biosynthesis (N-acyl transfer).</text>
</comment>
<keyword evidence="3 9" id="KW-1003">Cell membrane</keyword>
<dbReference type="InterPro" id="IPR004563">
    <property type="entry name" value="Apolipo_AcylTrfase"/>
</dbReference>